<evidence type="ECO:0000313" key="4">
    <source>
        <dbReference type="Proteomes" id="UP001214441"/>
    </source>
</evidence>
<name>A0ABT6ZS94_9ACTN</name>
<dbReference type="EMBL" id="JANCPR020000006">
    <property type="protein sequence ID" value="MDJ1131931.1"/>
    <property type="molecule type" value="Genomic_DNA"/>
</dbReference>
<protein>
    <recommendedName>
        <fullName evidence="2">Urease accessory protein UreD</fullName>
    </recommendedName>
</protein>
<comment type="similarity">
    <text evidence="2">Belongs to the UreD family.</text>
</comment>
<organism evidence="3 4">
    <name type="scientific">Streptomyces iconiensis</name>
    <dbReference type="NCBI Taxonomy" id="1384038"/>
    <lineage>
        <taxon>Bacteria</taxon>
        <taxon>Bacillati</taxon>
        <taxon>Actinomycetota</taxon>
        <taxon>Actinomycetes</taxon>
        <taxon>Kitasatosporales</taxon>
        <taxon>Streptomycetaceae</taxon>
        <taxon>Streptomyces</taxon>
    </lineage>
</organism>
<dbReference type="InterPro" id="IPR002669">
    <property type="entry name" value="UreD"/>
</dbReference>
<evidence type="ECO:0000256" key="2">
    <source>
        <dbReference type="HAMAP-Rule" id="MF_01384"/>
    </source>
</evidence>
<keyword evidence="4" id="KW-1185">Reference proteome</keyword>
<keyword evidence="1 2" id="KW-0143">Chaperone</keyword>
<keyword evidence="2" id="KW-0963">Cytoplasm</keyword>
<comment type="caution">
    <text evidence="3">The sequence shown here is derived from an EMBL/GenBank/DDBJ whole genome shotgun (WGS) entry which is preliminary data.</text>
</comment>
<comment type="subunit">
    <text evidence="2">UreD, UreF and UreG form a complex that acts as a GTP-hydrolysis-dependent molecular chaperone, activating the urease apoprotein by helping to assemble the nickel containing metallocenter of UreC. The UreE protein probably delivers the nickel.</text>
</comment>
<dbReference type="Pfam" id="PF01774">
    <property type="entry name" value="UreD"/>
    <property type="match status" value="1"/>
</dbReference>
<evidence type="ECO:0000313" key="3">
    <source>
        <dbReference type="EMBL" id="MDJ1131931.1"/>
    </source>
</evidence>
<dbReference type="Proteomes" id="UP001214441">
    <property type="component" value="Unassembled WGS sequence"/>
</dbReference>
<comment type="function">
    <text evidence="2">Required for maturation of urease via the functional incorporation of the urease nickel metallocenter.</text>
</comment>
<dbReference type="HAMAP" id="MF_01384">
    <property type="entry name" value="UreD"/>
    <property type="match status" value="1"/>
</dbReference>
<sequence length="251" mass="26347">MEPLSEPGEPGEPSEPTVIAVERDGDRHVARELATGTFLAPRPVASQPGVLRLALVGTRAGLLAGDALDLRVTVGPGARLELIEPAGLVAYDHRGGAATWSATVTLGEGARLCWAARPFVVSSGARVHRSVEADLARGAGMLWRELLVLGRSGERGGAVRTVTRASYDGAELLVEDLDFSDPGERELPGILHGARFLGSVTHFGTERPGDPDDPYLTRLAGPGALVRHLGPSAPPLESALDGAWTAWHDCP</sequence>
<keyword evidence="2" id="KW-0996">Nickel insertion</keyword>
<comment type="subcellular location">
    <subcellularLocation>
        <location evidence="2">Cytoplasm</location>
    </subcellularLocation>
</comment>
<gene>
    <name evidence="2" type="primary">ureD</name>
    <name evidence="3" type="ORF">NMN56_008195</name>
</gene>
<evidence type="ECO:0000256" key="1">
    <source>
        <dbReference type="ARBA" id="ARBA00023186"/>
    </source>
</evidence>
<dbReference type="RefSeq" id="WP_274044358.1">
    <property type="nucleotide sequence ID" value="NZ_JANCPR020000006.1"/>
</dbReference>
<proteinExistence type="inferred from homology"/>
<reference evidence="3 4" key="1">
    <citation type="submission" date="2023-05" db="EMBL/GenBank/DDBJ databases">
        <title>Streptantibioticus silvisoli sp. nov., acidotolerant actinomycetes 1 from pine litter.</title>
        <authorList>
            <person name="Swiecimska M."/>
            <person name="Golinska P."/>
            <person name="Sangal V."/>
            <person name="Wachnowicz B."/>
            <person name="Goodfellow M."/>
        </authorList>
    </citation>
    <scope>NUCLEOTIDE SEQUENCE [LARGE SCALE GENOMIC DNA]</scope>
    <source>
        <strain evidence="3 4">DSM 42109</strain>
    </source>
</reference>
<accession>A0ABT6ZS94</accession>